<organism evidence="1 2">
    <name type="scientific">Nepenthes gracilis</name>
    <name type="common">Slender pitcher plant</name>
    <dbReference type="NCBI Taxonomy" id="150966"/>
    <lineage>
        <taxon>Eukaryota</taxon>
        <taxon>Viridiplantae</taxon>
        <taxon>Streptophyta</taxon>
        <taxon>Embryophyta</taxon>
        <taxon>Tracheophyta</taxon>
        <taxon>Spermatophyta</taxon>
        <taxon>Magnoliopsida</taxon>
        <taxon>eudicotyledons</taxon>
        <taxon>Gunneridae</taxon>
        <taxon>Pentapetalae</taxon>
        <taxon>Caryophyllales</taxon>
        <taxon>Nepenthaceae</taxon>
        <taxon>Nepenthes</taxon>
    </lineage>
</organism>
<evidence type="ECO:0000313" key="1">
    <source>
        <dbReference type="EMBL" id="GMH16209.1"/>
    </source>
</evidence>
<name>A0AAD3SSR5_NEPGR</name>
<dbReference type="EMBL" id="BSYO01000016">
    <property type="protein sequence ID" value="GMH16209.1"/>
    <property type="molecule type" value="Genomic_DNA"/>
</dbReference>
<keyword evidence="2" id="KW-1185">Reference proteome</keyword>
<sequence>MNSNRGRKCSFGKKDGRLYIVDEWVKATEEIAICAEGTPDSLNPSFVDEEGFLLPHWRKGVLCDTVSSLHISSMGWMIMEILVTVGNSTRAMKVEEKNHLRLRKMMF</sequence>
<evidence type="ECO:0000313" key="2">
    <source>
        <dbReference type="Proteomes" id="UP001279734"/>
    </source>
</evidence>
<reference evidence="1" key="1">
    <citation type="submission" date="2023-05" db="EMBL/GenBank/DDBJ databases">
        <title>Nepenthes gracilis genome sequencing.</title>
        <authorList>
            <person name="Fukushima K."/>
        </authorList>
    </citation>
    <scope>NUCLEOTIDE SEQUENCE</scope>
    <source>
        <strain evidence="1">SING2019-196</strain>
    </source>
</reference>
<gene>
    <name evidence="1" type="ORF">Nepgr_018050</name>
</gene>
<accession>A0AAD3SSR5</accession>
<dbReference type="AlphaFoldDB" id="A0AAD3SSR5"/>
<dbReference type="Proteomes" id="UP001279734">
    <property type="component" value="Unassembled WGS sequence"/>
</dbReference>
<comment type="caution">
    <text evidence="1">The sequence shown here is derived from an EMBL/GenBank/DDBJ whole genome shotgun (WGS) entry which is preliminary data.</text>
</comment>
<protein>
    <submittedName>
        <fullName evidence="1">Uncharacterized protein</fullName>
    </submittedName>
</protein>
<proteinExistence type="predicted"/>